<dbReference type="OrthoDB" id="9797415at2"/>
<accession>A0A367EKQ1</accession>
<dbReference type="SUPFAM" id="SSF56784">
    <property type="entry name" value="HAD-like"/>
    <property type="match status" value="1"/>
</dbReference>
<dbReference type="PRINTS" id="PR00413">
    <property type="entry name" value="HADHALOGNASE"/>
</dbReference>
<dbReference type="PANTHER" id="PTHR43611">
    <property type="entry name" value="ALPHA-D-GLUCOSE 1-PHOSPHATE PHOSPHATASE"/>
    <property type="match status" value="1"/>
</dbReference>
<proteinExistence type="predicted"/>
<protein>
    <submittedName>
        <fullName evidence="1">HAD family hydrolase</fullName>
    </submittedName>
</protein>
<dbReference type="PANTHER" id="PTHR43611:SF3">
    <property type="entry name" value="FLAVIN MONONUCLEOTIDE HYDROLASE 1, CHLOROPLATIC"/>
    <property type="match status" value="1"/>
</dbReference>
<dbReference type="GO" id="GO:0016787">
    <property type="term" value="F:hydrolase activity"/>
    <property type="evidence" value="ECO:0007669"/>
    <property type="project" value="UniProtKB-KW"/>
</dbReference>
<dbReference type="NCBIfam" id="TIGR01509">
    <property type="entry name" value="HAD-SF-IA-v3"/>
    <property type="match status" value="1"/>
</dbReference>
<dbReference type="InterPro" id="IPR036412">
    <property type="entry name" value="HAD-like_sf"/>
</dbReference>
<dbReference type="Gene3D" id="3.40.50.1000">
    <property type="entry name" value="HAD superfamily/HAD-like"/>
    <property type="match status" value="1"/>
</dbReference>
<dbReference type="EMBL" id="QOIM01000034">
    <property type="protein sequence ID" value="RCG18215.1"/>
    <property type="molecule type" value="Genomic_DNA"/>
</dbReference>
<reference evidence="1 2" key="1">
    <citation type="submission" date="2018-06" db="EMBL/GenBank/DDBJ databases">
        <title>Streptomyces reniochalinae sp. nov. and Streptomyces diacarnus sp. nov. from marine sponges.</title>
        <authorList>
            <person name="Li L."/>
        </authorList>
    </citation>
    <scope>NUCLEOTIDE SEQUENCE [LARGE SCALE GENOMIC DNA]</scope>
    <source>
        <strain evidence="1 2">LHW50302</strain>
    </source>
</reference>
<keyword evidence="1" id="KW-0378">Hydrolase</keyword>
<comment type="caution">
    <text evidence="1">The sequence shown here is derived from an EMBL/GenBank/DDBJ whole genome shotgun (WGS) entry which is preliminary data.</text>
</comment>
<dbReference type="Proteomes" id="UP000253507">
    <property type="component" value="Unassembled WGS sequence"/>
</dbReference>
<keyword evidence="2" id="KW-1185">Reference proteome</keyword>
<evidence type="ECO:0000313" key="1">
    <source>
        <dbReference type="EMBL" id="RCG18215.1"/>
    </source>
</evidence>
<dbReference type="InterPro" id="IPR023214">
    <property type="entry name" value="HAD_sf"/>
</dbReference>
<sequence>MLCDVDDVIRYYDTEPLARLERDAGLAAGTTARLAFAPERGRPLLLGRISKPEWAVSVAEGLAGLGVPGERARALAAGLAQAPFRADAEVVGILRRARARMPLVLVTNGTAELDDDLASLGLDGLAHHVVNSARVGVAKPDAAIYRMAAEWTGVAPERCVFVDDRQENVAAAVALGMRGHLYREPSALEEALGLSSAP</sequence>
<dbReference type="AlphaFoldDB" id="A0A367EKQ1"/>
<evidence type="ECO:0000313" key="2">
    <source>
        <dbReference type="Proteomes" id="UP000253507"/>
    </source>
</evidence>
<name>A0A367EKQ1_9ACTN</name>
<dbReference type="Pfam" id="PF00702">
    <property type="entry name" value="Hydrolase"/>
    <property type="match status" value="1"/>
</dbReference>
<gene>
    <name evidence="1" type="ORF">DQ392_15965</name>
</gene>
<dbReference type="InterPro" id="IPR006439">
    <property type="entry name" value="HAD-SF_hydro_IA"/>
</dbReference>
<organism evidence="1 2">
    <name type="scientific">Streptomyces reniochalinae</name>
    <dbReference type="NCBI Taxonomy" id="2250578"/>
    <lineage>
        <taxon>Bacteria</taxon>
        <taxon>Bacillati</taxon>
        <taxon>Actinomycetota</taxon>
        <taxon>Actinomycetes</taxon>
        <taxon>Kitasatosporales</taxon>
        <taxon>Streptomycetaceae</taxon>
        <taxon>Streptomyces</taxon>
    </lineage>
</organism>